<dbReference type="PANTHER" id="PTHR11731">
    <property type="entry name" value="PROTEASE FAMILY S9B,C DIPEPTIDYL-PEPTIDASE IV-RELATED"/>
    <property type="match status" value="1"/>
</dbReference>
<feature type="chain" id="PRO_5015672785" evidence="1">
    <location>
        <begin position="26"/>
        <end position="826"/>
    </location>
</feature>
<dbReference type="AlphaFoldDB" id="A0A2T4D4G4"/>
<accession>A0A2T4D4G4</accession>
<dbReference type="SUPFAM" id="SSF53474">
    <property type="entry name" value="alpha/beta-Hydrolases"/>
    <property type="match status" value="1"/>
</dbReference>
<dbReference type="PROSITE" id="PS51257">
    <property type="entry name" value="PROKAR_LIPOPROTEIN"/>
    <property type="match status" value="1"/>
</dbReference>
<dbReference type="Gene3D" id="2.140.10.30">
    <property type="entry name" value="Dipeptidylpeptidase IV, N-terminal domain"/>
    <property type="match status" value="2"/>
</dbReference>
<evidence type="ECO:0000259" key="2">
    <source>
        <dbReference type="Pfam" id="PF00326"/>
    </source>
</evidence>
<gene>
    <name evidence="4" type="ORF">C9927_03610</name>
</gene>
<proteinExistence type="predicted"/>
<dbReference type="PANTHER" id="PTHR11731:SF193">
    <property type="entry name" value="DIPEPTIDYL PEPTIDASE 9"/>
    <property type="match status" value="1"/>
</dbReference>
<dbReference type="GO" id="GO:0008239">
    <property type="term" value="F:dipeptidyl-peptidase activity"/>
    <property type="evidence" value="ECO:0007669"/>
    <property type="project" value="TreeGrafter"/>
</dbReference>
<name>A0A2T4D4G4_9GAMM</name>
<organism evidence="4 5">
    <name type="scientific">Pseudidiomarina aestuarii</name>
    <dbReference type="NCBI Taxonomy" id="624146"/>
    <lineage>
        <taxon>Bacteria</taxon>
        <taxon>Pseudomonadati</taxon>
        <taxon>Pseudomonadota</taxon>
        <taxon>Gammaproteobacteria</taxon>
        <taxon>Alteromonadales</taxon>
        <taxon>Idiomarinaceae</taxon>
        <taxon>Pseudidiomarina</taxon>
    </lineage>
</organism>
<dbReference type="InterPro" id="IPR050278">
    <property type="entry name" value="Serine_Prot_S9B/DPPIV"/>
</dbReference>
<feature type="signal peptide" evidence="1">
    <location>
        <begin position="1"/>
        <end position="25"/>
    </location>
</feature>
<evidence type="ECO:0000313" key="5">
    <source>
        <dbReference type="Proteomes" id="UP000242087"/>
    </source>
</evidence>
<dbReference type="GO" id="GO:0006508">
    <property type="term" value="P:proteolysis"/>
    <property type="evidence" value="ECO:0007669"/>
    <property type="project" value="InterPro"/>
</dbReference>
<protein>
    <submittedName>
        <fullName evidence="4">S9 family peptidase</fullName>
    </submittedName>
</protein>
<dbReference type="SUPFAM" id="SSF82171">
    <property type="entry name" value="DPP6 N-terminal domain-like"/>
    <property type="match status" value="1"/>
</dbReference>
<dbReference type="Pfam" id="PF00326">
    <property type="entry name" value="Peptidase_S9"/>
    <property type="match status" value="1"/>
</dbReference>
<dbReference type="Pfam" id="PF00930">
    <property type="entry name" value="DPPIV_N"/>
    <property type="match status" value="1"/>
</dbReference>
<evidence type="ECO:0000313" key="4">
    <source>
        <dbReference type="EMBL" id="PTB88628.1"/>
    </source>
</evidence>
<evidence type="ECO:0000256" key="1">
    <source>
        <dbReference type="SAM" id="SignalP"/>
    </source>
</evidence>
<dbReference type="Proteomes" id="UP000242087">
    <property type="component" value="Unassembled WGS sequence"/>
</dbReference>
<feature type="domain" description="Peptidase S9 prolyl oligopeptidase catalytic" evidence="2">
    <location>
        <begin position="631"/>
        <end position="826"/>
    </location>
</feature>
<keyword evidence="1" id="KW-0732">Signal</keyword>
<reference evidence="4 5" key="1">
    <citation type="submission" date="2018-03" db="EMBL/GenBank/DDBJ databases">
        <title>Cross-interface Injection: A General Nanoliter Liquid Handling Method Applied to Single Cells Genome Amplification Automated Nanoliter Liquid Handling Applied to Single Cell Multiple Displacement Amplification.</title>
        <authorList>
            <person name="Yun J."/>
            <person name="Xu P."/>
            <person name="Xu J."/>
            <person name="Dai X."/>
            <person name="Wang Y."/>
            <person name="Zheng X."/>
            <person name="Cao C."/>
            <person name="Yi Q."/>
            <person name="Zhu Y."/>
            <person name="Wang L."/>
            <person name="Dong Z."/>
            <person name="Huang Y."/>
            <person name="Huang L."/>
            <person name="Du W."/>
        </authorList>
    </citation>
    <scope>NUCLEOTIDE SEQUENCE [LARGE SCALE GENOMIC DNA]</scope>
    <source>
        <strain evidence="4 5">A12-4</strain>
    </source>
</reference>
<dbReference type="GO" id="GO:0008236">
    <property type="term" value="F:serine-type peptidase activity"/>
    <property type="evidence" value="ECO:0007669"/>
    <property type="project" value="InterPro"/>
</dbReference>
<dbReference type="InterPro" id="IPR002469">
    <property type="entry name" value="Peptidase_S9B_N"/>
</dbReference>
<sequence>MKTKLAVAIAAALLTASCASTQSYAQNERTERPAVVQTAANSQATADSVLTLNQIMADQEWVARSPSNAYWMADGSGVIYQQERENSELNDWYHLALENPSEAHTIPLDRLHRYAHNDGVYNVDRSLLAYTFEGNIFVQEMATGQIRQLTRDEARQSQLLFMTDGRVAYRQGNDFFAVDTASGLTEQLASLETRDAPKANEEPKDFIAREQLELIEFVQNERKIRADRFNQQEELRAANESLAPQPFYLGTNKQIVAASLSPAGDKLIVAVSAPNSWRDDGDIMPNYIGEDGRVKAENVRRRVADAKPVEHQLMMLDLESGEQTTLTYNTLPGWDEDVLADVKRENHEAQGKTYTSEKKPRAITLMQDWGWQSGAVRWNSEGTEAVVMLEAWDNKDRWIASLDFAGKQLVNQHRLHDEAWINYTHNEFGFVTGTQDTIWYQSEEDGYAHLYAKTLDGEARQLTSGQYVTEDPQLSADGQHIYFSANEPHPGNYEIYRVAVADGELEQLTELGGINNYELSPAEDQLLITHSNALNPPELYVQAIGTDTAERLTFTATETYLSFPWSAPEIVPIDSSHVDHPIYTRVYYPDDYDADRAEKYPAVVFIHGAGYLQNAHSGWSNYQREFMFHTFLTQQGYVVLDLDYRGSKGYGRDWRTAIYRQMGTPEVEDLIDVVNWAGVNANVDTDRVGTYGGSYGGFLTFMALFKEPGLFKAGAALRPVSDWAHYNTGYTSNILNLPDDDPIAYRRSSPLYFTEGLEDALLINSPMVDDNVFFQDSVRVVQRLIEHEKEDFETAIYPVEPHGFRQPSSWLDEYRRIYKLFEENLK</sequence>
<dbReference type="EMBL" id="PYVF01000045">
    <property type="protein sequence ID" value="PTB88628.1"/>
    <property type="molecule type" value="Genomic_DNA"/>
</dbReference>
<comment type="caution">
    <text evidence="4">The sequence shown here is derived from an EMBL/GenBank/DDBJ whole genome shotgun (WGS) entry which is preliminary data.</text>
</comment>
<feature type="domain" description="Dipeptidylpeptidase IV N-terminal" evidence="3">
    <location>
        <begin position="375"/>
        <end position="536"/>
    </location>
</feature>
<dbReference type="InterPro" id="IPR029058">
    <property type="entry name" value="AB_hydrolase_fold"/>
</dbReference>
<dbReference type="InterPro" id="IPR001375">
    <property type="entry name" value="Peptidase_S9_cat"/>
</dbReference>
<evidence type="ECO:0000259" key="3">
    <source>
        <dbReference type="Pfam" id="PF00930"/>
    </source>
</evidence>
<dbReference type="Gene3D" id="3.40.50.1820">
    <property type="entry name" value="alpha/beta hydrolase"/>
    <property type="match status" value="1"/>
</dbReference>